<dbReference type="InterPro" id="IPR002078">
    <property type="entry name" value="Sigma_54_int"/>
</dbReference>
<reference evidence="8 9" key="1">
    <citation type="submission" date="2021-01" db="EMBL/GenBank/DDBJ databases">
        <title>FDA dAtabase for Regulatory Grade micrObial Sequences (FDA-ARGOS): Supporting development and validation of Infectious Disease Dx tests.</title>
        <authorList>
            <person name="Nelson B."/>
            <person name="Plummer A."/>
            <person name="Tallon L."/>
            <person name="Sadzewicz L."/>
            <person name="Zhao X."/>
            <person name="Boylan J."/>
            <person name="Ott S."/>
            <person name="Bowen H."/>
            <person name="Vavikolanu K."/>
            <person name="Mehta A."/>
            <person name="Aluvathingal J."/>
            <person name="Nadendla S."/>
            <person name="Myers T."/>
            <person name="Yan Y."/>
            <person name="Sichtig H."/>
        </authorList>
    </citation>
    <scope>NUCLEOTIDE SEQUENCE [LARGE SCALE GENOMIC DNA]</scope>
    <source>
        <strain evidence="8 9">FDAARGOS_1161</strain>
    </source>
</reference>
<protein>
    <submittedName>
        <fullName evidence="8">Sigma 54-interacting transcriptional regulator</fullName>
    </submittedName>
</protein>
<dbReference type="SMART" id="SM00382">
    <property type="entry name" value="AAA"/>
    <property type="match status" value="1"/>
</dbReference>
<dbReference type="SUPFAM" id="SSF46689">
    <property type="entry name" value="Homeodomain-like"/>
    <property type="match status" value="1"/>
</dbReference>
<dbReference type="InterPro" id="IPR046342">
    <property type="entry name" value="CBS_dom_sf"/>
</dbReference>
<dbReference type="PRINTS" id="PR01590">
    <property type="entry name" value="HTHFIS"/>
</dbReference>
<feature type="domain" description="Sigma-54 factor interaction" evidence="6">
    <location>
        <begin position="163"/>
        <end position="393"/>
    </location>
</feature>
<dbReference type="Gene3D" id="3.40.50.300">
    <property type="entry name" value="P-loop containing nucleotide triphosphate hydrolases"/>
    <property type="match status" value="1"/>
</dbReference>
<dbReference type="Proteomes" id="UP000595254">
    <property type="component" value="Chromosome"/>
</dbReference>
<dbReference type="SUPFAM" id="SSF52540">
    <property type="entry name" value="P-loop containing nucleoside triphosphate hydrolases"/>
    <property type="match status" value="1"/>
</dbReference>
<feature type="domain" description="CBS" evidence="7">
    <location>
        <begin position="7"/>
        <end position="63"/>
    </location>
</feature>
<dbReference type="Pfam" id="PF25601">
    <property type="entry name" value="AAA_lid_14"/>
    <property type="match status" value="1"/>
</dbReference>
<evidence type="ECO:0000256" key="4">
    <source>
        <dbReference type="ARBA" id="ARBA00023163"/>
    </source>
</evidence>
<dbReference type="Gene3D" id="1.10.8.60">
    <property type="match status" value="1"/>
</dbReference>
<evidence type="ECO:0000259" key="6">
    <source>
        <dbReference type="PROSITE" id="PS50045"/>
    </source>
</evidence>
<dbReference type="PANTHER" id="PTHR32071">
    <property type="entry name" value="TRANSCRIPTIONAL REGULATORY PROTEIN"/>
    <property type="match status" value="1"/>
</dbReference>
<dbReference type="CDD" id="cd00009">
    <property type="entry name" value="AAA"/>
    <property type="match status" value="1"/>
</dbReference>
<dbReference type="PROSITE" id="PS51371">
    <property type="entry name" value="CBS"/>
    <property type="match status" value="1"/>
</dbReference>
<dbReference type="PROSITE" id="PS50045">
    <property type="entry name" value="SIGMA54_INTERACT_4"/>
    <property type="match status" value="1"/>
</dbReference>
<accession>A0A974NQG1</accession>
<dbReference type="EMBL" id="CP068053">
    <property type="protein sequence ID" value="QQT01920.1"/>
    <property type="molecule type" value="Genomic_DNA"/>
</dbReference>
<keyword evidence="2" id="KW-0067">ATP-binding</keyword>
<evidence type="ECO:0000256" key="2">
    <source>
        <dbReference type="ARBA" id="ARBA00022840"/>
    </source>
</evidence>
<keyword evidence="5" id="KW-0129">CBS domain</keyword>
<keyword evidence="3" id="KW-0805">Transcription regulation</keyword>
<dbReference type="SUPFAM" id="SSF54631">
    <property type="entry name" value="CBS-domain pair"/>
    <property type="match status" value="1"/>
</dbReference>
<dbReference type="AlphaFoldDB" id="A0A974NQG1"/>
<proteinExistence type="predicted"/>
<dbReference type="PROSITE" id="PS00688">
    <property type="entry name" value="SIGMA54_INTERACT_3"/>
    <property type="match status" value="1"/>
</dbReference>
<dbReference type="Gene3D" id="3.10.580.10">
    <property type="entry name" value="CBS-domain"/>
    <property type="match status" value="1"/>
</dbReference>
<dbReference type="PANTHER" id="PTHR32071:SF57">
    <property type="entry name" value="C4-DICARBOXYLATE TRANSPORT TRANSCRIPTIONAL REGULATORY PROTEIN DCTD"/>
    <property type="match status" value="1"/>
</dbReference>
<dbReference type="GO" id="GO:0006355">
    <property type="term" value="P:regulation of DNA-templated transcription"/>
    <property type="evidence" value="ECO:0007669"/>
    <property type="project" value="InterPro"/>
</dbReference>
<dbReference type="FunFam" id="3.40.50.300:FF:000006">
    <property type="entry name" value="DNA-binding transcriptional regulator NtrC"/>
    <property type="match status" value="1"/>
</dbReference>
<dbReference type="GO" id="GO:0005524">
    <property type="term" value="F:ATP binding"/>
    <property type="evidence" value="ECO:0007669"/>
    <property type="project" value="UniProtKB-KW"/>
</dbReference>
<evidence type="ECO:0000259" key="7">
    <source>
        <dbReference type="PROSITE" id="PS51371"/>
    </source>
</evidence>
<evidence type="ECO:0000256" key="1">
    <source>
        <dbReference type="ARBA" id="ARBA00022741"/>
    </source>
</evidence>
<evidence type="ECO:0000313" key="8">
    <source>
        <dbReference type="EMBL" id="QQT01920.1"/>
    </source>
</evidence>
<dbReference type="Pfam" id="PF02954">
    <property type="entry name" value="HTH_8"/>
    <property type="match status" value="1"/>
</dbReference>
<dbReference type="Pfam" id="PF00571">
    <property type="entry name" value="CBS"/>
    <property type="match status" value="2"/>
</dbReference>
<dbReference type="InterPro" id="IPR002197">
    <property type="entry name" value="HTH_Fis"/>
</dbReference>
<evidence type="ECO:0000313" key="9">
    <source>
        <dbReference type="Proteomes" id="UP000595254"/>
    </source>
</evidence>
<dbReference type="CDD" id="cd02205">
    <property type="entry name" value="CBS_pair_SF"/>
    <property type="match status" value="1"/>
</dbReference>
<dbReference type="InterPro" id="IPR058031">
    <property type="entry name" value="AAA_lid_NorR"/>
</dbReference>
<dbReference type="InterPro" id="IPR000644">
    <property type="entry name" value="CBS_dom"/>
</dbReference>
<dbReference type="RefSeq" id="WP_201648100.1">
    <property type="nucleotide sequence ID" value="NZ_CP068053.1"/>
</dbReference>
<organism evidence="8 9">
    <name type="scientific">Peribacillus psychrosaccharolyticus</name>
    <name type="common">Bacillus psychrosaccharolyticus</name>
    <dbReference type="NCBI Taxonomy" id="1407"/>
    <lineage>
        <taxon>Bacteria</taxon>
        <taxon>Bacillati</taxon>
        <taxon>Bacillota</taxon>
        <taxon>Bacilli</taxon>
        <taxon>Bacillales</taxon>
        <taxon>Bacillaceae</taxon>
        <taxon>Peribacillus</taxon>
    </lineage>
</organism>
<keyword evidence="1" id="KW-0547">Nucleotide-binding</keyword>
<dbReference type="Gene3D" id="1.10.10.60">
    <property type="entry name" value="Homeodomain-like"/>
    <property type="match status" value="1"/>
</dbReference>
<dbReference type="InterPro" id="IPR003593">
    <property type="entry name" value="AAA+_ATPase"/>
</dbReference>
<evidence type="ECO:0000256" key="3">
    <source>
        <dbReference type="ARBA" id="ARBA00023015"/>
    </source>
</evidence>
<name>A0A974NQG1_PERPY</name>
<dbReference type="InterPro" id="IPR009057">
    <property type="entry name" value="Homeodomain-like_sf"/>
</dbReference>
<dbReference type="InterPro" id="IPR025662">
    <property type="entry name" value="Sigma_54_int_dom_ATP-bd_1"/>
</dbReference>
<dbReference type="InterPro" id="IPR025944">
    <property type="entry name" value="Sigma_54_int_dom_CS"/>
</dbReference>
<gene>
    <name evidence="8" type="ORF">I6J18_08790</name>
</gene>
<evidence type="ECO:0000256" key="5">
    <source>
        <dbReference type="PROSITE-ProRule" id="PRU00703"/>
    </source>
</evidence>
<dbReference type="InterPro" id="IPR027417">
    <property type="entry name" value="P-loop_NTPase"/>
</dbReference>
<sequence length="465" mass="52451">MRIYDVMQTIDSYLSKTATLKDAAEFMLATRYNTIPIGDHEGKLAGVFTRGAFLQLIVEEFPLDTPIAPYIIKDVQSLPADMKIEAAGINNSPFGTGIVVDEEKKITGLLTQRDLVLALSKSTMDLREQMEVILCVNKSEYSAQEEGRSARIHERAQYVWEDIITRDSGLKQLIKHAEKAAKKKTSVLLRGESGTGKEMFAHAIHQSSNRSKGPFIVINCASIPEHLLESELFGYVSGAFTGADKGGKTGKWEAAHGGTLFLDEIGEMSLALQAKLLRVIEGKGFFRLGSNEQIQADVRLLSATNAPLEEMIRNKTFREDLYYRLNVISFTLPALRKRQTDIPILAHVMIKQLNHLLEMTITGMEEEVIERLKEYRWPGNIRELRNALERAMVMRETGKISIKDLPDYLQIKQPFIRESVRVIQEIEREELENALIKMGGNKTKAAQTLGISRSVLYEKLKKHQM</sequence>
<keyword evidence="9" id="KW-1185">Reference proteome</keyword>
<dbReference type="KEGG" id="ppsr:I6J18_08790"/>
<keyword evidence="4" id="KW-0804">Transcription</keyword>
<dbReference type="PROSITE" id="PS00675">
    <property type="entry name" value="SIGMA54_INTERACT_1"/>
    <property type="match status" value="1"/>
</dbReference>
<dbReference type="Pfam" id="PF00158">
    <property type="entry name" value="Sigma54_activat"/>
    <property type="match status" value="1"/>
</dbReference>
<dbReference type="GO" id="GO:0043565">
    <property type="term" value="F:sequence-specific DNA binding"/>
    <property type="evidence" value="ECO:0007669"/>
    <property type="project" value="InterPro"/>
</dbReference>